<sequence>MSTNSAECMFAIDLINFVMECRKIDWKFHEYFLKNIQSTPFTPMIRNFVSDYLEYDETNIYFVFARMSKGSNVDSDMFQWIVEYLRTIIFTSVNTVSEAIRYCIVIAQFSLLAYQTGAHLAPYVALKEIQEAMKTFISDKEESSSIFWASLDSQVSKLRVIHTFYTPFCSHKTHPMSKNLPKLSITLKEQKRAVSVSTSPSTKTSTEG</sequence>
<protein>
    <submittedName>
        <fullName evidence="1">Uncharacterized protein</fullName>
    </submittedName>
</protein>
<reference evidence="1" key="1">
    <citation type="submission" date="2020-08" db="EMBL/GenBank/DDBJ databases">
        <title>Multicomponent nature underlies the extraordinary mechanical properties of spider dragline silk.</title>
        <authorList>
            <person name="Kono N."/>
            <person name="Nakamura H."/>
            <person name="Mori M."/>
            <person name="Yoshida Y."/>
            <person name="Ohtoshi R."/>
            <person name="Malay A.D."/>
            <person name="Moran D.A.P."/>
            <person name="Tomita M."/>
            <person name="Numata K."/>
            <person name="Arakawa K."/>
        </authorList>
    </citation>
    <scope>NUCLEOTIDE SEQUENCE</scope>
</reference>
<accession>A0A8X6X490</accession>
<dbReference type="Proteomes" id="UP000886998">
    <property type="component" value="Unassembled WGS sequence"/>
</dbReference>
<gene>
    <name evidence="1" type="ORF">TNIN_201221</name>
</gene>
<dbReference type="AlphaFoldDB" id="A0A8X6X490"/>
<evidence type="ECO:0000313" key="1">
    <source>
        <dbReference type="EMBL" id="GFY45801.1"/>
    </source>
</evidence>
<dbReference type="OrthoDB" id="6465447at2759"/>
<name>A0A8X6X490_9ARAC</name>
<organism evidence="1 2">
    <name type="scientific">Trichonephila inaurata madagascariensis</name>
    <dbReference type="NCBI Taxonomy" id="2747483"/>
    <lineage>
        <taxon>Eukaryota</taxon>
        <taxon>Metazoa</taxon>
        <taxon>Ecdysozoa</taxon>
        <taxon>Arthropoda</taxon>
        <taxon>Chelicerata</taxon>
        <taxon>Arachnida</taxon>
        <taxon>Araneae</taxon>
        <taxon>Araneomorphae</taxon>
        <taxon>Entelegynae</taxon>
        <taxon>Araneoidea</taxon>
        <taxon>Nephilidae</taxon>
        <taxon>Trichonephila</taxon>
        <taxon>Trichonephila inaurata</taxon>
    </lineage>
</organism>
<evidence type="ECO:0000313" key="2">
    <source>
        <dbReference type="Proteomes" id="UP000886998"/>
    </source>
</evidence>
<keyword evidence="2" id="KW-1185">Reference proteome</keyword>
<comment type="caution">
    <text evidence="1">The sequence shown here is derived from an EMBL/GenBank/DDBJ whole genome shotgun (WGS) entry which is preliminary data.</text>
</comment>
<proteinExistence type="predicted"/>
<dbReference type="EMBL" id="BMAV01005059">
    <property type="protein sequence ID" value="GFY45801.1"/>
    <property type="molecule type" value="Genomic_DNA"/>
</dbReference>